<reference evidence="2" key="1">
    <citation type="journal article" date="2020" name="Stud. Mycol.">
        <title>101 Dothideomycetes genomes: a test case for predicting lifestyles and emergence of pathogens.</title>
        <authorList>
            <person name="Haridas S."/>
            <person name="Albert R."/>
            <person name="Binder M."/>
            <person name="Bloem J."/>
            <person name="Labutti K."/>
            <person name="Salamov A."/>
            <person name="Andreopoulos B."/>
            <person name="Baker S."/>
            <person name="Barry K."/>
            <person name="Bills G."/>
            <person name="Bluhm B."/>
            <person name="Cannon C."/>
            <person name="Castanera R."/>
            <person name="Culley D."/>
            <person name="Daum C."/>
            <person name="Ezra D."/>
            <person name="Gonzalez J."/>
            <person name="Henrissat B."/>
            <person name="Kuo A."/>
            <person name="Liang C."/>
            <person name="Lipzen A."/>
            <person name="Lutzoni F."/>
            <person name="Magnuson J."/>
            <person name="Mondo S."/>
            <person name="Nolan M."/>
            <person name="Ohm R."/>
            <person name="Pangilinan J."/>
            <person name="Park H.-J."/>
            <person name="Ramirez L."/>
            <person name="Alfaro M."/>
            <person name="Sun H."/>
            <person name="Tritt A."/>
            <person name="Yoshinaga Y."/>
            <person name="Zwiers L.-H."/>
            <person name="Turgeon B."/>
            <person name="Goodwin S."/>
            <person name="Spatafora J."/>
            <person name="Crous P."/>
            <person name="Grigoriev I."/>
        </authorList>
    </citation>
    <scope>NUCLEOTIDE SEQUENCE</scope>
    <source>
        <strain evidence="2">CBS 627.86</strain>
    </source>
</reference>
<proteinExistence type="predicted"/>
<feature type="region of interest" description="Disordered" evidence="1">
    <location>
        <begin position="1"/>
        <end position="55"/>
    </location>
</feature>
<sequence>MTTPASFRHLSRHGFQKPWPASTPSMPSSSRAFTHSLNHLQEPPRPQNKTDSPSSPTFNLFVLIKDAPRPYRYTVYAGVGLLACMETTFWVKVIQHKYFPTSENDSGELHGTIMSACSLLILWQRSSSLKWQAGCRGIG</sequence>
<dbReference type="OrthoDB" id="3797897at2759"/>
<dbReference type="EMBL" id="ML977332">
    <property type="protein sequence ID" value="KAF2112101.1"/>
    <property type="molecule type" value="Genomic_DNA"/>
</dbReference>
<keyword evidence="3" id="KW-1185">Reference proteome</keyword>
<dbReference type="Proteomes" id="UP000799770">
    <property type="component" value="Unassembled WGS sequence"/>
</dbReference>
<dbReference type="AlphaFoldDB" id="A0A6A5Z178"/>
<organism evidence="2 3">
    <name type="scientific">Lophiotrema nucula</name>
    <dbReference type="NCBI Taxonomy" id="690887"/>
    <lineage>
        <taxon>Eukaryota</taxon>
        <taxon>Fungi</taxon>
        <taxon>Dikarya</taxon>
        <taxon>Ascomycota</taxon>
        <taxon>Pezizomycotina</taxon>
        <taxon>Dothideomycetes</taxon>
        <taxon>Pleosporomycetidae</taxon>
        <taxon>Pleosporales</taxon>
        <taxon>Lophiotremataceae</taxon>
        <taxon>Lophiotrema</taxon>
    </lineage>
</organism>
<feature type="compositionally biased region" description="Polar residues" evidence="1">
    <location>
        <begin position="22"/>
        <end position="39"/>
    </location>
</feature>
<evidence type="ECO:0000313" key="2">
    <source>
        <dbReference type="EMBL" id="KAF2112101.1"/>
    </source>
</evidence>
<evidence type="ECO:0000313" key="3">
    <source>
        <dbReference type="Proteomes" id="UP000799770"/>
    </source>
</evidence>
<name>A0A6A5Z178_9PLEO</name>
<evidence type="ECO:0000256" key="1">
    <source>
        <dbReference type="SAM" id="MobiDB-lite"/>
    </source>
</evidence>
<gene>
    <name evidence="2" type="ORF">BDV96DRAFT_581121</name>
</gene>
<accession>A0A6A5Z178</accession>
<protein>
    <submittedName>
        <fullName evidence="2">Uncharacterized protein</fullName>
    </submittedName>
</protein>